<proteinExistence type="predicted"/>
<sequence>MKLKNFTTQLNVPSAYALIKLAGDPQNIISVMPGVVSIKENKVRLKFRRLFFYHDSTYTISPVIQSQKMVEYKLSDDKNNTLKILLSITEKNEVTIAVSYSGEREWVVGKALDSIAKEISYGLKRELESSITVEKNYQSDYSDLLSRLSTLTKLIMKSKMVKSELVEIKEGELINYLQEVITEFQQYPVIYVSGSGQGTFRLLFINGELKGVYMIKNGEEHKGEEETLNKLSGTYKIHTYVALSPRVLEVIQ</sequence>
<dbReference type="AlphaFoldDB" id="F4FZJ2"/>
<dbReference type="Proteomes" id="UP000007812">
    <property type="component" value="Chromosome"/>
</dbReference>
<dbReference type="GeneID" id="10493768"/>
<dbReference type="EMBL" id="CP002656">
    <property type="protein sequence ID" value="AEB95682.1"/>
    <property type="molecule type" value="Genomic_DNA"/>
</dbReference>
<protein>
    <submittedName>
        <fullName evidence="1">Uncharacterized protein</fullName>
    </submittedName>
</protein>
<dbReference type="eggNOG" id="arCOG07265">
    <property type="taxonomic scope" value="Archaea"/>
</dbReference>
<accession>F4FZJ2</accession>
<dbReference type="STRING" id="1006006.Mcup_1579"/>
<dbReference type="HOGENOM" id="CLU_1136101_0_0_2"/>
<name>F4FZJ2_METCR</name>
<organism evidence="1 2">
    <name type="scientific">Metallosphaera cuprina (strain Ar-4)</name>
    <dbReference type="NCBI Taxonomy" id="1006006"/>
    <lineage>
        <taxon>Archaea</taxon>
        <taxon>Thermoproteota</taxon>
        <taxon>Thermoprotei</taxon>
        <taxon>Sulfolobales</taxon>
        <taxon>Sulfolobaceae</taxon>
        <taxon>Metallosphaera</taxon>
    </lineage>
</organism>
<evidence type="ECO:0000313" key="1">
    <source>
        <dbReference type="EMBL" id="AEB95682.1"/>
    </source>
</evidence>
<dbReference type="RefSeq" id="WP_013738180.1">
    <property type="nucleotide sequence ID" value="NC_015435.1"/>
</dbReference>
<evidence type="ECO:0000313" key="2">
    <source>
        <dbReference type="Proteomes" id="UP000007812"/>
    </source>
</evidence>
<gene>
    <name evidence="1" type="ordered locus">Mcup_1579</name>
</gene>
<keyword evidence="2" id="KW-1185">Reference proteome</keyword>
<dbReference type="PATRIC" id="fig|1006006.8.peg.1575"/>
<reference evidence="1 2" key="1">
    <citation type="journal article" date="2011" name="J. Bacteriol.">
        <title>Complete genome sequence of Metallosphaera cuprina, a metal sulfide-oxidizing archaeon from a hot spring.</title>
        <authorList>
            <person name="Liu L.J."/>
            <person name="You X.Y."/>
            <person name="Zheng H."/>
            <person name="Wang S."/>
            <person name="Jiang C.Y."/>
            <person name="Liu S.J."/>
        </authorList>
    </citation>
    <scope>NUCLEOTIDE SEQUENCE [LARGE SCALE GENOMIC DNA]</scope>
    <source>
        <strain evidence="1 2">Ar-4</strain>
    </source>
</reference>
<dbReference type="KEGG" id="mcn:Mcup_1579"/>